<dbReference type="PANTHER" id="PTHR37528">
    <property type="entry name" value="UPF0149 PROTEIN YGFB"/>
    <property type="match status" value="1"/>
</dbReference>
<name>A0AA95GQ13_9GAMM</name>
<evidence type="ECO:0000256" key="2">
    <source>
        <dbReference type="HAMAP-Rule" id="MF_00346"/>
    </source>
</evidence>
<sequence>MPIQKSLPNYQTLELLLQQQNVALTAAEMHGLITGLICGGNHDYNWKKSVYELTNDGLAFSQILTNPLRELYNFTLASLDNNDFIFNLLLPEDGKVFERADALAGWVNHFLLGLGVTQPKLMEKKELKELVTDLRNIGMLGYDKNDDQNELEQALEEIIEYVKVAVQLCFIAFMEVKDRRMKAKNNKPTLH</sequence>
<dbReference type="EMBL" id="CP123504">
    <property type="protein sequence ID" value="WGM00799.1"/>
    <property type="molecule type" value="Genomic_DNA"/>
</dbReference>
<dbReference type="Gene3D" id="1.20.120.740">
    <property type="entry name" value="YgfB uncharacterised protein family UPF0149, PF03695"/>
    <property type="match status" value="1"/>
</dbReference>
<dbReference type="NCBIfam" id="TIGR02292">
    <property type="entry name" value="ygfB_yecA"/>
    <property type="match status" value="1"/>
</dbReference>
<dbReference type="Proteomes" id="UP001177595">
    <property type="component" value="Chromosome"/>
</dbReference>
<comment type="similarity">
    <text evidence="1 2">Belongs to the UPF0149 family.</text>
</comment>
<evidence type="ECO:0000313" key="4">
    <source>
        <dbReference type="Proteomes" id="UP001177595"/>
    </source>
</evidence>
<protein>
    <recommendedName>
        <fullName evidence="2">UPF0149 protein QE210_13180</fullName>
    </recommendedName>
</protein>
<dbReference type="GO" id="GO:0005829">
    <property type="term" value="C:cytosol"/>
    <property type="evidence" value="ECO:0007669"/>
    <property type="project" value="TreeGrafter"/>
</dbReference>
<dbReference type="SUPFAM" id="SSF101327">
    <property type="entry name" value="YgfB-like"/>
    <property type="match status" value="1"/>
</dbReference>
<dbReference type="PANTHER" id="PTHR37528:SF1">
    <property type="entry name" value="UPF0149 PROTEIN YGFB"/>
    <property type="match status" value="1"/>
</dbReference>
<dbReference type="NCBIfam" id="NF002477">
    <property type="entry name" value="PRK01736.1"/>
    <property type="match status" value="1"/>
</dbReference>
<dbReference type="Pfam" id="PF03695">
    <property type="entry name" value="UPF0149"/>
    <property type="match status" value="1"/>
</dbReference>
<dbReference type="AlphaFoldDB" id="A0AA95GQ13"/>
<evidence type="ECO:0000313" key="3">
    <source>
        <dbReference type="EMBL" id="WGM00799.1"/>
    </source>
</evidence>
<dbReference type="RefSeq" id="WP_280624348.1">
    <property type="nucleotide sequence ID" value="NZ_CP123504.1"/>
</dbReference>
<dbReference type="HAMAP" id="MF_00346">
    <property type="entry name" value="UPF0149"/>
    <property type="match status" value="1"/>
</dbReference>
<proteinExistence type="inferred from homology"/>
<dbReference type="InterPro" id="IPR011978">
    <property type="entry name" value="YgfB-like"/>
</dbReference>
<dbReference type="InterPro" id="IPR036255">
    <property type="entry name" value="YgfB-like_sf"/>
</dbReference>
<accession>A0AA95GQ13</accession>
<gene>
    <name evidence="3" type="ORF">QE210_13180</name>
</gene>
<organism evidence="3 4">
    <name type="scientific">Arsenophonus nasoniae</name>
    <name type="common">son-killer infecting Nasonia vitripennis</name>
    <dbReference type="NCBI Taxonomy" id="638"/>
    <lineage>
        <taxon>Bacteria</taxon>
        <taxon>Pseudomonadati</taxon>
        <taxon>Pseudomonadota</taxon>
        <taxon>Gammaproteobacteria</taxon>
        <taxon>Enterobacterales</taxon>
        <taxon>Morganellaceae</taxon>
        <taxon>Arsenophonus</taxon>
    </lineage>
</organism>
<evidence type="ECO:0000256" key="1">
    <source>
        <dbReference type="ARBA" id="ARBA00038308"/>
    </source>
</evidence>
<reference evidence="3" key="1">
    <citation type="submission" date="2023-04" db="EMBL/GenBank/DDBJ databases">
        <title>Genome dynamics across the evolutionary transition to endosymbiosis.</title>
        <authorList>
            <person name="Siozios S."/>
            <person name="Nadal-Jimenez P."/>
            <person name="Azagi T."/>
            <person name="Sprong H."/>
            <person name="Frost C.L."/>
            <person name="Parratt S.R."/>
            <person name="Taylor G."/>
            <person name="Brettell L."/>
            <person name="Lew K.C."/>
            <person name="Croft L."/>
            <person name="King K.C."/>
            <person name="Brockhurst M.A."/>
            <person name="Hypsa V."/>
            <person name="Novakova E."/>
            <person name="Darby A.C."/>
            <person name="Hurst G.D.D."/>
        </authorList>
    </citation>
    <scope>NUCLEOTIDE SEQUENCE</scope>
    <source>
        <strain evidence="3">APv</strain>
    </source>
</reference>